<dbReference type="Proteomes" id="UP000242418">
    <property type="component" value="Unassembled WGS sequence"/>
</dbReference>
<dbReference type="GO" id="GO:0032259">
    <property type="term" value="P:methylation"/>
    <property type="evidence" value="ECO:0007669"/>
    <property type="project" value="UniProtKB-KW"/>
</dbReference>
<name>A0AB37Z2Y5_9PSED</name>
<dbReference type="InterPro" id="IPR029063">
    <property type="entry name" value="SAM-dependent_MTases_sf"/>
</dbReference>
<evidence type="ECO:0000313" key="3">
    <source>
        <dbReference type="Proteomes" id="UP000242418"/>
    </source>
</evidence>
<feature type="domain" description="Methyltransferase FkbM" evidence="1">
    <location>
        <begin position="6"/>
        <end position="188"/>
    </location>
</feature>
<dbReference type="SUPFAM" id="SSF53335">
    <property type="entry name" value="S-adenosyl-L-methionine-dependent methyltransferases"/>
    <property type="match status" value="1"/>
</dbReference>
<dbReference type="InterPro" id="IPR053188">
    <property type="entry name" value="FkbM_Methyltransferase"/>
</dbReference>
<gene>
    <name evidence="2" type="ORF">SAMN05216370_0481</name>
</gene>
<evidence type="ECO:0000313" key="2">
    <source>
        <dbReference type="EMBL" id="SCW33161.1"/>
    </source>
</evidence>
<evidence type="ECO:0000259" key="1">
    <source>
        <dbReference type="Pfam" id="PF05050"/>
    </source>
</evidence>
<protein>
    <submittedName>
        <fullName evidence="2">Methyltransferase, FkbM family</fullName>
    </submittedName>
</protein>
<dbReference type="Gene3D" id="3.40.50.150">
    <property type="entry name" value="Vaccinia Virus protein VP39"/>
    <property type="match status" value="1"/>
</dbReference>
<keyword evidence="2" id="KW-0808">Transferase</keyword>
<keyword evidence="2" id="KW-0489">Methyltransferase</keyword>
<dbReference type="EMBL" id="FMTL01000001">
    <property type="protein sequence ID" value="SCW33161.1"/>
    <property type="molecule type" value="Genomic_DNA"/>
</dbReference>
<dbReference type="RefSeq" id="WP_090248156.1">
    <property type="nucleotide sequence ID" value="NZ_FMTL01000001.1"/>
</dbReference>
<dbReference type="Pfam" id="PF05050">
    <property type="entry name" value="Methyltransf_21"/>
    <property type="match status" value="1"/>
</dbReference>
<dbReference type="AlphaFoldDB" id="A0AB37Z2Y5"/>
<dbReference type="PANTHER" id="PTHR36973:SF4">
    <property type="entry name" value="NODULATION PROTEIN"/>
    <property type="match status" value="1"/>
</dbReference>
<dbReference type="GO" id="GO:0008171">
    <property type="term" value="F:O-methyltransferase activity"/>
    <property type="evidence" value="ECO:0007669"/>
    <property type="project" value="TreeGrafter"/>
</dbReference>
<dbReference type="NCBIfam" id="TIGR01444">
    <property type="entry name" value="fkbM_fam"/>
    <property type="match status" value="1"/>
</dbReference>
<reference evidence="2 3" key="1">
    <citation type="submission" date="2016-10" db="EMBL/GenBank/DDBJ databases">
        <authorList>
            <person name="Varghese N."/>
            <person name="Submissions S."/>
        </authorList>
    </citation>
    <scope>NUCLEOTIDE SEQUENCE [LARGE SCALE GENOMIC DNA]</scope>
    <source>
        <strain evidence="2 3">DSM 17833</strain>
    </source>
</reference>
<keyword evidence="3" id="KW-1185">Reference proteome</keyword>
<dbReference type="InterPro" id="IPR006342">
    <property type="entry name" value="FkbM_mtfrase"/>
</dbReference>
<organism evidence="2 3">
    <name type="scientific">Pseudomonas peli</name>
    <dbReference type="NCBI Taxonomy" id="592361"/>
    <lineage>
        <taxon>Bacteria</taxon>
        <taxon>Pseudomonadati</taxon>
        <taxon>Pseudomonadota</taxon>
        <taxon>Gammaproteobacteria</taxon>
        <taxon>Pseudomonadales</taxon>
        <taxon>Pseudomonadaceae</taxon>
        <taxon>Pseudomonas</taxon>
    </lineage>
</organism>
<dbReference type="PANTHER" id="PTHR36973">
    <property type="entry name" value="SLL1456 PROTEIN-RELATED"/>
    <property type="match status" value="1"/>
</dbReference>
<proteinExistence type="predicted"/>
<sequence length="291" mass="32730">MVNIIDVGANFGSFGLELAKRNSQTFVHMIEPVPDLARELRVKCATEGVSNILVHELALAETDGEAELFVSVSGDCGTTSMLPFDEGKISTDPYWAQRSDLRHETKVRVQTLRLSTFMEKNGIDQIDFIKIDVQGLDLAVLASAGDYISSVRAGMLEVCTTEKNALYFGEKQDLRIVLNFLEDHGFKVVAIKPNDPACNEVNVFFSRDPETWDKDTVAWGLFGLPAFDGKHYWHACSSSPEYGDDLNRQLQAENLRLRTRLEVQDVEIDRLSKRISDLDFEIARICEHIVK</sequence>
<accession>A0AB37Z2Y5</accession>
<comment type="caution">
    <text evidence="2">The sequence shown here is derived from an EMBL/GenBank/DDBJ whole genome shotgun (WGS) entry which is preliminary data.</text>
</comment>